<feature type="domain" description="Retrotransposon Copia-like N-terminal" evidence="1">
    <location>
        <begin position="1"/>
        <end position="36"/>
    </location>
</feature>
<gene>
    <name evidence="2" type="primary">Vigan.07G093500</name>
    <name evidence="2" type="ORF">VIGAN_07093500</name>
</gene>
<name>A0A0S3SHF3_PHAAN</name>
<evidence type="ECO:0000259" key="1">
    <source>
        <dbReference type="Pfam" id="PF14244"/>
    </source>
</evidence>
<evidence type="ECO:0000313" key="3">
    <source>
        <dbReference type="Proteomes" id="UP000291084"/>
    </source>
</evidence>
<dbReference type="AlphaFoldDB" id="A0A0S3SHF3"/>
<reference evidence="2 3" key="1">
    <citation type="journal article" date="2015" name="Sci. Rep.">
        <title>The power of single molecule real-time sequencing technology in the de novo assembly of a eukaryotic genome.</title>
        <authorList>
            <person name="Sakai H."/>
            <person name="Naito K."/>
            <person name="Ogiso-Tanaka E."/>
            <person name="Takahashi Y."/>
            <person name="Iseki K."/>
            <person name="Muto C."/>
            <person name="Satou K."/>
            <person name="Teruya K."/>
            <person name="Shiroma A."/>
            <person name="Shimoji M."/>
            <person name="Hirano T."/>
            <person name="Itoh T."/>
            <person name="Kaga A."/>
            <person name="Tomooka N."/>
        </authorList>
    </citation>
    <scope>NUCLEOTIDE SEQUENCE [LARGE SCALE GENOMIC DNA]</scope>
    <source>
        <strain evidence="3">cv. Shumari</strain>
    </source>
</reference>
<accession>A0A0S3SHF3</accession>
<protein>
    <recommendedName>
        <fullName evidence="1">Retrotransposon Copia-like N-terminal domain-containing protein</fullName>
    </recommendedName>
</protein>
<evidence type="ECO:0000313" key="2">
    <source>
        <dbReference type="EMBL" id="BAT92250.1"/>
    </source>
</evidence>
<sequence>PGMVLGSPLLNGTNYHSWNRSMRRTLLNKLKLIDSSIRIHEHSDPACNLNTRNSSMQGTKIGLNDLMSH</sequence>
<dbReference type="Pfam" id="PF14244">
    <property type="entry name" value="Retrotran_gag_3"/>
    <property type="match status" value="1"/>
</dbReference>
<dbReference type="InterPro" id="IPR029472">
    <property type="entry name" value="Copia-like_N"/>
</dbReference>
<organism evidence="2 3">
    <name type="scientific">Vigna angularis var. angularis</name>
    <dbReference type="NCBI Taxonomy" id="157739"/>
    <lineage>
        <taxon>Eukaryota</taxon>
        <taxon>Viridiplantae</taxon>
        <taxon>Streptophyta</taxon>
        <taxon>Embryophyta</taxon>
        <taxon>Tracheophyta</taxon>
        <taxon>Spermatophyta</taxon>
        <taxon>Magnoliopsida</taxon>
        <taxon>eudicotyledons</taxon>
        <taxon>Gunneridae</taxon>
        <taxon>Pentapetalae</taxon>
        <taxon>rosids</taxon>
        <taxon>fabids</taxon>
        <taxon>Fabales</taxon>
        <taxon>Fabaceae</taxon>
        <taxon>Papilionoideae</taxon>
        <taxon>50 kb inversion clade</taxon>
        <taxon>NPAAA clade</taxon>
        <taxon>indigoferoid/millettioid clade</taxon>
        <taxon>Phaseoleae</taxon>
        <taxon>Vigna</taxon>
    </lineage>
</organism>
<dbReference type="Proteomes" id="UP000291084">
    <property type="component" value="Chromosome 7"/>
</dbReference>
<feature type="non-terminal residue" evidence="2">
    <location>
        <position position="1"/>
    </location>
</feature>
<proteinExistence type="predicted"/>
<dbReference type="EMBL" id="AP015040">
    <property type="protein sequence ID" value="BAT92250.1"/>
    <property type="molecule type" value="Genomic_DNA"/>
</dbReference>
<keyword evidence="3" id="KW-1185">Reference proteome</keyword>